<feature type="transmembrane region" description="Helical" evidence="8">
    <location>
        <begin position="185"/>
        <end position="204"/>
    </location>
</feature>
<feature type="transmembrane region" description="Helical" evidence="8">
    <location>
        <begin position="160"/>
        <end position="179"/>
    </location>
</feature>
<keyword evidence="6 8" id="KW-0472">Membrane</keyword>
<feature type="transmembrane region" description="Helical" evidence="8">
    <location>
        <begin position="71"/>
        <end position="90"/>
    </location>
</feature>
<comment type="caution">
    <text evidence="9">The sequence shown here is derived from an EMBL/GenBank/DDBJ whole genome shotgun (WGS) entry which is preliminary data.</text>
</comment>
<dbReference type="GO" id="GO:0005886">
    <property type="term" value="C:plasma membrane"/>
    <property type="evidence" value="ECO:0007669"/>
    <property type="project" value="UniProtKB-SubCell"/>
</dbReference>
<sequence length="365" mass="41007">MFSFLVSFVASALLTLWVIKEVRLHGPALDTDFLGVQKVHVHHVARIGGLSIFLAVALSACISVWRVPAMTSWMLSLMACSLFAFAGGIVEDYTGKVSATRRLLLTMFAALLGYFLLDARIDRIDWLTSAWPLPYLWLTLPLTVLAVAGIANAINIIDGFNGLASVVTICMLLSLGYVALQVNDMFVLVAALMVAGATAGFLIWNYPVGLIFLGDGGAYFIGFMLGELALLLVMRNPQVSTWYAVLLLIYPAFETLFSVYRRLFIRGKSPAMPDGIHLHSLIFRRVVQWAVGRKDARALVRRNSLTSPYLWMFSLMAVIPATVFWRYTWVLILFCLLFIASYVWLYVRIVRFKAPRWMIRHKKSH</sequence>
<dbReference type="RefSeq" id="WP_161025525.1">
    <property type="nucleotide sequence ID" value="NZ_WWCJ01000006.1"/>
</dbReference>
<evidence type="ECO:0000256" key="8">
    <source>
        <dbReference type="SAM" id="Phobius"/>
    </source>
</evidence>
<dbReference type="PANTHER" id="PTHR22926">
    <property type="entry name" value="PHOSPHO-N-ACETYLMURAMOYL-PENTAPEPTIDE-TRANSFERASE"/>
    <property type="match status" value="1"/>
</dbReference>
<feature type="transmembrane region" description="Helical" evidence="8">
    <location>
        <begin position="216"/>
        <end position="234"/>
    </location>
</feature>
<dbReference type="GO" id="GO:0016780">
    <property type="term" value="F:phosphotransferase activity, for other substituted phosphate groups"/>
    <property type="evidence" value="ECO:0007669"/>
    <property type="project" value="InterPro"/>
</dbReference>
<feature type="transmembrane region" description="Helical" evidence="8">
    <location>
        <begin position="6"/>
        <end position="23"/>
    </location>
</feature>
<dbReference type="GO" id="GO:0071555">
    <property type="term" value="P:cell wall organization"/>
    <property type="evidence" value="ECO:0007669"/>
    <property type="project" value="TreeGrafter"/>
</dbReference>
<dbReference type="AlphaFoldDB" id="A0A6N9HGF1"/>
<dbReference type="Proteomes" id="UP000448575">
    <property type="component" value="Unassembled WGS sequence"/>
</dbReference>
<evidence type="ECO:0000256" key="6">
    <source>
        <dbReference type="ARBA" id="ARBA00023136"/>
    </source>
</evidence>
<keyword evidence="7" id="KW-0479">Metal-binding</keyword>
<evidence type="ECO:0000256" key="3">
    <source>
        <dbReference type="ARBA" id="ARBA00022679"/>
    </source>
</evidence>
<dbReference type="CDD" id="cd06912">
    <property type="entry name" value="GT_MraY_like"/>
    <property type="match status" value="1"/>
</dbReference>
<feature type="transmembrane region" description="Helical" evidence="8">
    <location>
        <begin position="133"/>
        <end position="153"/>
    </location>
</feature>
<dbReference type="GO" id="GO:0046872">
    <property type="term" value="F:metal ion binding"/>
    <property type="evidence" value="ECO:0007669"/>
    <property type="project" value="UniProtKB-KW"/>
</dbReference>
<dbReference type="EMBL" id="WWCJ01000006">
    <property type="protein sequence ID" value="MYN02530.1"/>
    <property type="molecule type" value="Genomic_DNA"/>
</dbReference>
<feature type="transmembrane region" description="Helical" evidence="8">
    <location>
        <begin position="331"/>
        <end position="350"/>
    </location>
</feature>
<accession>A0A6N9HGF1</accession>
<comment type="cofactor">
    <cofactor evidence="7">
        <name>Mg(2+)</name>
        <dbReference type="ChEBI" id="CHEBI:18420"/>
    </cofactor>
</comment>
<keyword evidence="7" id="KW-0460">Magnesium</keyword>
<evidence type="ECO:0000256" key="2">
    <source>
        <dbReference type="ARBA" id="ARBA00022475"/>
    </source>
</evidence>
<feature type="transmembrane region" description="Helical" evidence="8">
    <location>
        <begin position="240"/>
        <end position="260"/>
    </location>
</feature>
<proteinExistence type="predicted"/>
<feature type="transmembrane region" description="Helical" evidence="8">
    <location>
        <begin position="309"/>
        <end position="325"/>
    </location>
</feature>
<evidence type="ECO:0000256" key="5">
    <source>
        <dbReference type="ARBA" id="ARBA00022989"/>
    </source>
</evidence>
<feature type="binding site" evidence="7">
    <location>
        <position position="155"/>
    </location>
    <ligand>
        <name>Mg(2+)</name>
        <dbReference type="ChEBI" id="CHEBI:18420"/>
    </ligand>
</feature>
<feature type="binding site" evidence="7">
    <location>
        <position position="215"/>
    </location>
    <ligand>
        <name>Mg(2+)</name>
        <dbReference type="ChEBI" id="CHEBI:18420"/>
    </ligand>
</feature>
<gene>
    <name evidence="9" type="ORF">GTP41_10510</name>
</gene>
<name>A0A6N9HGF1_9BURK</name>
<keyword evidence="5 8" id="KW-1133">Transmembrane helix</keyword>
<evidence type="ECO:0000256" key="4">
    <source>
        <dbReference type="ARBA" id="ARBA00022692"/>
    </source>
</evidence>
<keyword evidence="10" id="KW-1185">Reference proteome</keyword>
<dbReference type="PANTHER" id="PTHR22926:SF3">
    <property type="entry name" value="UNDECAPRENYL-PHOSPHATE ALPHA-N-ACETYLGLUCOSAMINYL 1-PHOSPHATE TRANSFERASE"/>
    <property type="match status" value="1"/>
</dbReference>
<keyword evidence="2" id="KW-1003">Cell membrane</keyword>
<evidence type="ECO:0000256" key="7">
    <source>
        <dbReference type="PIRSR" id="PIRSR600715-1"/>
    </source>
</evidence>
<dbReference type="Pfam" id="PF00953">
    <property type="entry name" value="Glycos_transf_4"/>
    <property type="match status" value="1"/>
</dbReference>
<evidence type="ECO:0000256" key="1">
    <source>
        <dbReference type="ARBA" id="ARBA00004651"/>
    </source>
</evidence>
<reference evidence="9 10" key="1">
    <citation type="submission" date="2019-12" db="EMBL/GenBank/DDBJ databases">
        <title>Novel species isolated from a subtropical stream in China.</title>
        <authorList>
            <person name="Lu H."/>
        </authorList>
    </citation>
    <scope>NUCLEOTIDE SEQUENCE [LARGE SCALE GENOMIC DNA]</scope>
    <source>
        <strain evidence="9 10">DS3</strain>
    </source>
</reference>
<dbReference type="GO" id="GO:0009103">
    <property type="term" value="P:lipopolysaccharide biosynthetic process"/>
    <property type="evidence" value="ECO:0007669"/>
    <property type="project" value="TreeGrafter"/>
</dbReference>
<evidence type="ECO:0000313" key="10">
    <source>
        <dbReference type="Proteomes" id="UP000448575"/>
    </source>
</evidence>
<organism evidence="9 10">
    <name type="scientific">Pseudoduganella guangdongensis</name>
    <dbReference type="NCBI Taxonomy" id="2692179"/>
    <lineage>
        <taxon>Bacteria</taxon>
        <taxon>Pseudomonadati</taxon>
        <taxon>Pseudomonadota</taxon>
        <taxon>Betaproteobacteria</taxon>
        <taxon>Burkholderiales</taxon>
        <taxon>Oxalobacteraceae</taxon>
        <taxon>Telluria group</taxon>
        <taxon>Pseudoduganella</taxon>
    </lineage>
</organism>
<dbReference type="InterPro" id="IPR000715">
    <property type="entry name" value="Glycosyl_transferase_4"/>
</dbReference>
<feature type="transmembrane region" description="Helical" evidence="8">
    <location>
        <begin position="44"/>
        <end position="65"/>
    </location>
</feature>
<protein>
    <submittedName>
        <fullName evidence="9">Glycosyl transferase</fullName>
    </submittedName>
</protein>
<evidence type="ECO:0000313" key="9">
    <source>
        <dbReference type="EMBL" id="MYN02530.1"/>
    </source>
</evidence>
<comment type="subcellular location">
    <subcellularLocation>
        <location evidence="1">Cell membrane</location>
        <topology evidence="1">Multi-pass membrane protein</topology>
    </subcellularLocation>
</comment>
<keyword evidence="4 8" id="KW-0812">Transmembrane</keyword>
<feature type="transmembrane region" description="Helical" evidence="8">
    <location>
        <begin position="102"/>
        <end position="121"/>
    </location>
</feature>
<dbReference type="GO" id="GO:0044038">
    <property type="term" value="P:cell wall macromolecule biosynthetic process"/>
    <property type="evidence" value="ECO:0007669"/>
    <property type="project" value="TreeGrafter"/>
</dbReference>
<keyword evidence="3 9" id="KW-0808">Transferase</keyword>